<dbReference type="InterPro" id="IPR043148">
    <property type="entry name" value="TagF_C"/>
</dbReference>
<keyword evidence="5" id="KW-0777">Teichoic acid biosynthesis</keyword>
<comment type="similarity">
    <text evidence="2">Belongs to the CDP-glycerol glycerophosphotransferase family.</text>
</comment>
<evidence type="ECO:0000256" key="4">
    <source>
        <dbReference type="ARBA" id="ARBA00022679"/>
    </source>
</evidence>
<comment type="subcellular location">
    <subcellularLocation>
        <location evidence="1">Cell membrane</location>
        <topology evidence="1">Peripheral membrane protein</topology>
    </subcellularLocation>
</comment>
<organism evidence="7 8">
    <name type="scientific">Megasphaera intestinihominis</name>
    <dbReference type="NCBI Taxonomy" id="3133159"/>
    <lineage>
        <taxon>Bacteria</taxon>
        <taxon>Bacillati</taxon>
        <taxon>Bacillota</taxon>
        <taxon>Negativicutes</taxon>
        <taxon>Veillonellales</taxon>
        <taxon>Veillonellaceae</taxon>
        <taxon>Megasphaera</taxon>
    </lineage>
</organism>
<dbReference type="Proteomes" id="UP001433088">
    <property type="component" value="Unassembled WGS sequence"/>
</dbReference>
<dbReference type="RefSeq" id="WP_349173952.1">
    <property type="nucleotide sequence ID" value="NZ_JBBMEU010000075.1"/>
</dbReference>
<dbReference type="SUPFAM" id="SSF53756">
    <property type="entry name" value="UDP-Glycosyltransferase/glycogen phosphorylase"/>
    <property type="match status" value="1"/>
</dbReference>
<proteinExistence type="inferred from homology"/>
<gene>
    <name evidence="7" type="ORF">WMO23_09965</name>
</gene>
<keyword evidence="4" id="KW-0808">Transferase</keyword>
<evidence type="ECO:0000256" key="2">
    <source>
        <dbReference type="ARBA" id="ARBA00010488"/>
    </source>
</evidence>
<comment type="caution">
    <text evidence="7">The sequence shown here is derived from an EMBL/GenBank/DDBJ whole genome shotgun (WGS) entry which is preliminary data.</text>
</comment>
<evidence type="ECO:0000256" key="3">
    <source>
        <dbReference type="ARBA" id="ARBA00022475"/>
    </source>
</evidence>
<dbReference type="InterPro" id="IPR051612">
    <property type="entry name" value="Teichoic_Acid_Biosynth"/>
</dbReference>
<keyword evidence="8" id="KW-1185">Reference proteome</keyword>
<keyword evidence="3" id="KW-1003">Cell membrane</keyword>
<evidence type="ECO:0000256" key="5">
    <source>
        <dbReference type="ARBA" id="ARBA00022944"/>
    </source>
</evidence>
<name>A0ABV1CY36_9FIRM</name>
<evidence type="ECO:0000313" key="7">
    <source>
        <dbReference type="EMBL" id="MEQ2423051.1"/>
    </source>
</evidence>
<evidence type="ECO:0000313" key="8">
    <source>
        <dbReference type="Proteomes" id="UP001433088"/>
    </source>
</evidence>
<protein>
    <submittedName>
        <fullName evidence="7">CDP-glycerol glycerophosphotransferase family protein</fullName>
    </submittedName>
</protein>
<dbReference type="PANTHER" id="PTHR37316">
    <property type="entry name" value="TEICHOIC ACID GLYCEROL-PHOSPHATE PRIMASE"/>
    <property type="match status" value="1"/>
</dbReference>
<evidence type="ECO:0000256" key="6">
    <source>
        <dbReference type="ARBA" id="ARBA00023136"/>
    </source>
</evidence>
<dbReference type="InterPro" id="IPR007554">
    <property type="entry name" value="Glycerophosphate_synth"/>
</dbReference>
<keyword evidence="6" id="KW-0472">Membrane</keyword>
<dbReference type="Gene3D" id="3.40.50.12580">
    <property type="match status" value="1"/>
</dbReference>
<evidence type="ECO:0000256" key="1">
    <source>
        <dbReference type="ARBA" id="ARBA00004202"/>
    </source>
</evidence>
<dbReference type="PANTHER" id="PTHR37316:SF3">
    <property type="entry name" value="TEICHOIC ACID GLYCEROL-PHOSPHATE TRANSFERASE"/>
    <property type="match status" value="1"/>
</dbReference>
<reference evidence="7 8" key="1">
    <citation type="submission" date="2024-03" db="EMBL/GenBank/DDBJ databases">
        <title>Human intestinal bacterial collection.</title>
        <authorList>
            <person name="Pauvert C."/>
            <person name="Hitch T.C.A."/>
            <person name="Clavel T."/>
        </authorList>
    </citation>
    <scope>NUCLEOTIDE SEQUENCE [LARGE SCALE GENOMIC DNA]</scope>
    <source>
        <strain evidence="7 8">CLA-AA-H81</strain>
    </source>
</reference>
<dbReference type="Gene3D" id="3.40.50.11820">
    <property type="match status" value="1"/>
</dbReference>
<dbReference type="InterPro" id="IPR043149">
    <property type="entry name" value="TagF_N"/>
</dbReference>
<sequence length="586" mass="69729">MENYIWLFGENLGRTANNNSFYMWKYIINNEAYPHLKSYIILEKNDDNRKVFREMNEMEKKYVIWRNSIKHLKLFFQADMFFVSLSFRDIQPDRIGFKSFKPLLTRPLVYLQHGVSAIKQLGYKPNYANNCLFKFIYYNPYMKEKFQSINEFKEYQLYDGIVQPRYMEMVKRAKETTFTSNRGVRILWFLTWREYFGNNFETYNFIKKIESIVKNRKITEFLKDKDNLLTICLHDKFNVEQERILKNSVKDSNIQFVTPQSIDVMQAIVDHDVLITDYSSIAFEFTFLRKPVILYQPDFEAYLSKRNLYCEISELRKYSITRKELLIDIITSNRFSINDFFLKRIRKIDYNDVIRGIYIKKMSDYFYEKTRNAICFLGYDFSGIGGTVFATRALAEGLREKDYLVRFLTLKKVTGRNYPAGVPNQPVYNRFKPKLSDKLLVALVRGNWFYSYLKNDPAYKALQPIAGIGMKKYLKSIHVNTIISTRESLHFFLHDLKSDLVKNKIYFFHTSANVVDALYPGAISSLNKMNLSNVLFVTEKNRESLRKIYNFKNYQHFTTFTLPRKLTKPVYTRPALSPLDFLRFGL</sequence>
<dbReference type="EMBL" id="JBBMEU010000075">
    <property type="protein sequence ID" value="MEQ2423051.1"/>
    <property type="molecule type" value="Genomic_DNA"/>
</dbReference>
<accession>A0ABV1CY36</accession>
<dbReference type="Pfam" id="PF04464">
    <property type="entry name" value="Glyphos_transf"/>
    <property type="match status" value="1"/>
</dbReference>